<dbReference type="InterPro" id="IPR011629">
    <property type="entry name" value="CobW-like_C"/>
</dbReference>
<evidence type="ECO:0000256" key="1">
    <source>
        <dbReference type="ARBA" id="ARBA00022741"/>
    </source>
</evidence>
<dbReference type="InterPro" id="IPR027417">
    <property type="entry name" value="P-loop_NTPase"/>
</dbReference>
<proteinExistence type="inferred from homology"/>
<dbReference type="SMART" id="SM00833">
    <property type="entry name" value="CobW_C"/>
    <property type="match status" value="1"/>
</dbReference>
<organism evidence="8 9">
    <name type="scientific">Prosthecomicrobium pneumaticum</name>
    <dbReference type="NCBI Taxonomy" id="81895"/>
    <lineage>
        <taxon>Bacteria</taxon>
        <taxon>Pseudomonadati</taxon>
        <taxon>Pseudomonadota</taxon>
        <taxon>Alphaproteobacteria</taxon>
        <taxon>Hyphomicrobiales</taxon>
        <taxon>Kaistiaceae</taxon>
        <taxon>Prosthecomicrobium</taxon>
    </lineage>
</organism>
<dbReference type="Gene3D" id="3.30.1220.10">
    <property type="entry name" value="CobW-like, C-terminal domain"/>
    <property type="match status" value="1"/>
</dbReference>
<dbReference type="GO" id="GO:0016787">
    <property type="term" value="F:hydrolase activity"/>
    <property type="evidence" value="ECO:0007669"/>
    <property type="project" value="UniProtKB-KW"/>
</dbReference>
<evidence type="ECO:0000256" key="3">
    <source>
        <dbReference type="ARBA" id="ARBA00023186"/>
    </source>
</evidence>
<feature type="domain" description="CobW C-terminal" evidence="7">
    <location>
        <begin position="261"/>
        <end position="356"/>
    </location>
</feature>
<evidence type="ECO:0000259" key="7">
    <source>
        <dbReference type="SMART" id="SM00833"/>
    </source>
</evidence>
<evidence type="ECO:0000256" key="4">
    <source>
        <dbReference type="ARBA" id="ARBA00034320"/>
    </source>
</evidence>
<dbReference type="AlphaFoldDB" id="A0A7W9FQU2"/>
<dbReference type="GO" id="GO:0005737">
    <property type="term" value="C:cytoplasm"/>
    <property type="evidence" value="ECO:0007669"/>
    <property type="project" value="TreeGrafter"/>
</dbReference>
<dbReference type="PANTHER" id="PTHR13748">
    <property type="entry name" value="COBW-RELATED"/>
    <property type="match status" value="1"/>
</dbReference>
<accession>A0A7W9FQU2</accession>
<dbReference type="Pfam" id="PF07683">
    <property type="entry name" value="CobW_C"/>
    <property type="match status" value="1"/>
</dbReference>
<evidence type="ECO:0000313" key="9">
    <source>
        <dbReference type="Proteomes" id="UP000523821"/>
    </source>
</evidence>
<keyword evidence="3" id="KW-0143">Chaperone</keyword>
<keyword evidence="2" id="KW-0378">Hydrolase</keyword>
<reference evidence="8 9" key="1">
    <citation type="submission" date="2020-08" db="EMBL/GenBank/DDBJ databases">
        <title>Genomic Encyclopedia of Type Strains, Phase IV (KMG-IV): sequencing the most valuable type-strain genomes for metagenomic binning, comparative biology and taxonomic classification.</title>
        <authorList>
            <person name="Goeker M."/>
        </authorList>
    </citation>
    <scope>NUCLEOTIDE SEQUENCE [LARGE SCALE GENOMIC DNA]</scope>
    <source>
        <strain evidence="8 9">DSM 16268</strain>
    </source>
</reference>
<comment type="catalytic activity">
    <reaction evidence="6">
        <text>GTP + H2O = GDP + phosphate + H(+)</text>
        <dbReference type="Rhea" id="RHEA:19669"/>
        <dbReference type="ChEBI" id="CHEBI:15377"/>
        <dbReference type="ChEBI" id="CHEBI:15378"/>
        <dbReference type="ChEBI" id="CHEBI:37565"/>
        <dbReference type="ChEBI" id="CHEBI:43474"/>
        <dbReference type="ChEBI" id="CHEBI:58189"/>
    </reaction>
    <physiologicalReaction direction="left-to-right" evidence="6">
        <dbReference type="Rhea" id="RHEA:19670"/>
    </physiologicalReaction>
</comment>
<evidence type="ECO:0000256" key="2">
    <source>
        <dbReference type="ARBA" id="ARBA00022801"/>
    </source>
</evidence>
<dbReference type="PANTHER" id="PTHR13748:SF62">
    <property type="entry name" value="COBW DOMAIN-CONTAINING PROTEIN"/>
    <property type="match status" value="1"/>
</dbReference>
<evidence type="ECO:0000256" key="5">
    <source>
        <dbReference type="ARBA" id="ARBA00045658"/>
    </source>
</evidence>
<dbReference type="EMBL" id="JACHOO010000013">
    <property type="protein sequence ID" value="MBB5755102.1"/>
    <property type="molecule type" value="Genomic_DNA"/>
</dbReference>
<dbReference type="RefSeq" id="WP_183858536.1">
    <property type="nucleotide sequence ID" value="NZ_JACHOO010000013.1"/>
</dbReference>
<dbReference type="GO" id="GO:0000166">
    <property type="term" value="F:nucleotide binding"/>
    <property type="evidence" value="ECO:0007669"/>
    <property type="project" value="UniProtKB-KW"/>
</dbReference>
<dbReference type="InterPro" id="IPR003495">
    <property type="entry name" value="CobW/HypB/UreG_nucleotide-bd"/>
</dbReference>
<evidence type="ECO:0000313" key="8">
    <source>
        <dbReference type="EMBL" id="MBB5755102.1"/>
    </source>
</evidence>
<dbReference type="InterPro" id="IPR051316">
    <property type="entry name" value="Zinc-reg_GTPase_activator"/>
</dbReference>
<comment type="function">
    <text evidence="5">Zinc chaperone that directly transfers zinc cofactor to target proteins, thereby activating them. Zinc is transferred from the CXCC motif in the GTPase domain to the zinc binding site in target proteins in a process requiring GTP hydrolysis.</text>
</comment>
<keyword evidence="1" id="KW-0547">Nucleotide-binding</keyword>
<dbReference type="InterPro" id="IPR036627">
    <property type="entry name" value="CobW-likC_sf"/>
</dbReference>
<name>A0A7W9FQU2_9HYPH</name>
<evidence type="ECO:0000256" key="6">
    <source>
        <dbReference type="ARBA" id="ARBA00049117"/>
    </source>
</evidence>
<gene>
    <name evidence="8" type="ORF">GGQ63_004201</name>
</gene>
<dbReference type="CDD" id="cd03112">
    <property type="entry name" value="CobW-like"/>
    <property type="match status" value="1"/>
</dbReference>
<keyword evidence="9" id="KW-1185">Reference proteome</keyword>
<protein>
    <submittedName>
        <fullName evidence="8">G3E family GTPase</fullName>
    </submittedName>
</protein>
<comment type="caution">
    <text evidence="8">The sequence shown here is derived from an EMBL/GenBank/DDBJ whole genome shotgun (WGS) entry which is preliminary data.</text>
</comment>
<dbReference type="Gene3D" id="3.40.50.300">
    <property type="entry name" value="P-loop containing nucleotide triphosphate hydrolases"/>
    <property type="match status" value="1"/>
</dbReference>
<dbReference type="Pfam" id="PF02492">
    <property type="entry name" value="cobW"/>
    <property type="match status" value="1"/>
</dbReference>
<dbReference type="SUPFAM" id="SSF90002">
    <property type="entry name" value="Hypothetical protein YjiA, C-terminal domain"/>
    <property type="match status" value="1"/>
</dbReference>
<dbReference type="Proteomes" id="UP000523821">
    <property type="component" value="Unassembled WGS sequence"/>
</dbReference>
<comment type="similarity">
    <text evidence="4">Belongs to the SIMIBI class G3E GTPase family. ZNG1 subfamily.</text>
</comment>
<dbReference type="SUPFAM" id="SSF52540">
    <property type="entry name" value="P-loop containing nucleoside triphosphate hydrolases"/>
    <property type="match status" value="1"/>
</dbReference>
<sequence length="391" mass="40966">MHRTPVFLLTGFLGAGKTTLLNRLVRDPAFADTALVINEFGDVAIDHDLVRLGEGRIARTTTGCLCCTAGGDIRATLNDLLHARSVGGASFSRVVVETTGLADPAPIVNQLIPGGAAAGGLRDHVVAARFALAGVVTLVDIVTGELAIEGHFEAAKQIAFADRLVLTKTDLARDPASRRDVEDLRQRLAALNPAAPIGDGGAADFDLAGLFRPRAYAPLALGEDVTGWLALDAAIRAEQGEGTHPGGTSGTPAFTRHGARLRTFSIVRDAAVGPQGFRRFLDLLGLVAGPRLLRAKGLVRLAETPDRPVVVHAVQHAVFPPVRLEGWPDDDRRSRLVFITDGIEPEPARRLFAVALDGGPAPLARALAGFGTGVARAARSAAGRLIGIQAP</sequence>